<name>A0ABN7VMQ6_GIGMA</name>
<comment type="pathway">
    <text evidence="3 8">One-carbon metabolism; tetrahydrofolate interconversion.</text>
</comment>
<evidence type="ECO:0000259" key="9">
    <source>
        <dbReference type="Pfam" id="PF00464"/>
    </source>
</evidence>
<dbReference type="HAMAP" id="MF_00051">
    <property type="entry name" value="SHMT"/>
    <property type="match status" value="1"/>
</dbReference>
<keyword evidence="11" id="KW-1185">Reference proteome</keyword>
<dbReference type="NCBIfam" id="NF000586">
    <property type="entry name" value="PRK00011.1"/>
    <property type="match status" value="1"/>
</dbReference>
<comment type="catalytic activity">
    <reaction evidence="1 8">
        <text>(6R)-5,10-methylene-5,6,7,8-tetrahydrofolate + glycine + H2O = (6S)-5,6,7,8-tetrahydrofolate + L-serine</text>
        <dbReference type="Rhea" id="RHEA:15481"/>
        <dbReference type="ChEBI" id="CHEBI:15377"/>
        <dbReference type="ChEBI" id="CHEBI:15636"/>
        <dbReference type="ChEBI" id="CHEBI:33384"/>
        <dbReference type="ChEBI" id="CHEBI:57305"/>
        <dbReference type="ChEBI" id="CHEBI:57453"/>
        <dbReference type="EC" id="2.1.2.1"/>
    </reaction>
</comment>
<dbReference type="InterPro" id="IPR019798">
    <property type="entry name" value="Ser_HO-MeTrfase_PLP_BS"/>
</dbReference>
<dbReference type="PANTHER" id="PTHR11680:SF28">
    <property type="entry name" value="SERINE HYDROXYMETHYLTRANSFERASE, MITOCHONDRIAL"/>
    <property type="match status" value="1"/>
</dbReference>
<dbReference type="EC" id="2.1.2.1" evidence="8"/>
<gene>
    <name evidence="10" type="ORF">GMARGA_LOCUS20632</name>
</gene>
<dbReference type="PANTHER" id="PTHR11680">
    <property type="entry name" value="SERINE HYDROXYMETHYLTRANSFERASE"/>
    <property type="match status" value="1"/>
</dbReference>
<dbReference type="InterPro" id="IPR015422">
    <property type="entry name" value="PyrdxlP-dep_Trfase_small"/>
</dbReference>
<dbReference type="Proteomes" id="UP000789901">
    <property type="component" value="Unassembled WGS sequence"/>
</dbReference>
<dbReference type="PROSITE" id="PS00096">
    <property type="entry name" value="SHMT"/>
    <property type="match status" value="1"/>
</dbReference>
<evidence type="ECO:0000256" key="6">
    <source>
        <dbReference type="ARBA" id="ARBA00022679"/>
    </source>
</evidence>
<reference evidence="10 11" key="1">
    <citation type="submission" date="2021-06" db="EMBL/GenBank/DDBJ databases">
        <authorList>
            <person name="Kallberg Y."/>
            <person name="Tangrot J."/>
            <person name="Rosling A."/>
        </authorList>
    </citation>
    <scope>NUCLEOTIDE SEQUENCE [LARGE SCALE GENOMIC DNA]</scope>
    <source>
        <strain evidence="10 11">120-4 pot B 10/14</strain>
    </source>
</reference>
<keyword evidence="5 8" id="KW-0554">One-carbon metabolism</keyword>
<keyword evidence="7 8" id="KW-0663">Pyridoxal phosphate</keyword>
<evidence type="ECO:0000256" key="3">
    <source>
        <dbReference type="ARBA" id="ARBA00004777"/>
    </source>
</evidence>
<evidence type="ECO:0000256" key="7">
    <source>
        <dbReference type="ARBA" id="ARBA00022898"/>
    </source>
</evidence>
<evidence type="ECO:0000256" key="1">
    <source>
        <dbReference type="ARBA" id="ARBA00001528"/>
    </source>
</evidence>
<dbReference type="EMBL" id="CAJVQB010018275">
    <property type="protein sequence ID" value="CAG8787133.1"/>
    <property type="molecule type" value="Genomic_DNA"/>
</dbReference>
<comment type="cofactor">
    <cofactor evidence="2 8">
        <name>pyridoxal 5'-phosphate</name>
        <dbReference type="ChEBI" id="CHEBI:597326"/>
    </cofactor>
</comment>
<evidence type="ECO:0000256" key="2">
    <source>
        <dbReference type="ARBA" id="ARBA00001933"/>
    </source>
</evidence>
<evidence type="ECO:0000256" key="5">
    <source>
        <dbReference type="ARBA" id="ARBA00022563"/>
    </source>
</evidence>
<dbReference type="InterPro" id="IPR015424">
    <property type="entry name" value="PyrdxlP-dep_Trfase"/>
</dbReference>
<evidence type="ECO:0000313" key="11">
    <source>
        <dbReference type="Proteomes" id="UP000789901"/>
    </source>
</evidence>
<dbReference type="Gene3D" id="3.90.1150.10">
    <property type="entry name" value="Aspartate Aminotransferase, domain 1"/>
    <property type="match status" value="1"/>
</dbReference>
<dbReference type="SUPFAM" id="SSF53383">
    <property type="entry name" value="PLP-dependent transferases"/>
    <property type="match status" value="1"/>
</dbReference>
<dbReference type="InterPro" id="IPR049943">
    <property type="entry name" value="Ser_HO-MeTrfase-like"/>
</dbReference>
<sequence>MLAFNFFMKKRGYVSAQAQKEYLNKHLKDTDPEVFDIIEQEKRRQRESIVLIPSENFTSRAVMDALGSIMQNKYSEGYPAEYLCRKRALEAFDLDESQWGVNVQPLSGAPANLYVYNAILKPHGRLMGLDLPHDFLFISLSHGYQTDTKKISAVSEYFETVPYRLNEKTGIIDYDALEATAKLYRPKLIIAGASAYPRNYDYARMKEITEKVNAYLMADIAHISGMISAGALPSPFEFADIVTTTTHKSLRGPRGAMIFYRKGVRKVDPKGKEILYDLENPINQSVFPGHQGGPHNHTITALTVALKQTKSPIFKEYQQQVIKNSLAFAEAFKKRGYDLVSGGTDTHLILMDLKSKGVDGARVERVLELANIAANKNTVPGDKSAFIPGGLRVGTPAMTTRGFKESDFEQVAEFIHQGVQITNDIRKKVSGTKLKDFKDYVGEDGSSEPSINELKKNVVNFVKEFPTIGFDENEMKYA</sequence>
<comment type="function">
    <text evidence="8">Interconversion of serine and glycine.</text>
</comment>
<dbReference type="InterPro" id="IPR039429">
    <property type="entry name" value="SHMT-like_dom"/>
</dbReference>
<proteinExistence type="inferred from homology"/>
<dbReference type="Pfam" id="PF00464">
    <property type="entry name" value="SHMT"/>
    <property type="match status" value="1"/>
</dbReference>
<organism evidence="10 11">
    <name type="scientific">Gigaspora margarita</name>
    <dbReference type="NCBI Taxonomy" id="4874"/>
    <lineage>
        <taxon>Eukaryota</taxon>
        <taxon>Fungi</taxon>
        <taxon>Fungi incertae sedis</taxon>
        <taxon>Mucoromycota</taxon>
        <taxon>Glomeromycotina</taxon>
        <taxon>Glomeromycetes</taxon>
        <taxon>Diversisporales</taxon>
        <taxon>Gigasporaceae</taxon>
        <taxon>Gigaspora</taxon>
    </lineage>
</organism>
<accession>A0ABN7VMQ6</accession>
<comment type="similarity">
    <text evidence="4 8">Belongs to the SHMT family.</text>
</comment>
<dbReference type="PIRSF" id="PIRSF000412">
    <property type="entry name" value="SHMT"/>
    <property type="match status" value="1"/>
</dbReference>
<evidence type="ECO:0000256" key="8">
    <source>
        <dbReference type="RuleBase" id="RU000585"/>
    </source>
</evidence>
<dbReference type="InterPro" id="IPR015421">
    <property type="entry name" value="PyrdxlP-dep_Trfase_major"/>
</dbReference>
<keyword evidence="6 8" id="KW-0808">Transferase</keyword>
<comment type="caution">
    <text evidence="10">The sequence shown here is derived from an EMBL/GenBank/DDBJ whole genome shotgun (WGS) entry which is preliminary data.</text>
</comment>
<dbReference type="InterPro" id="IPR001085">
    <property type="entry name" value="Ser_HO-MeTrfase"/>
</dbReference>
<feature type="domain" description="Serine hydroxymethyltransferase-like" evidence="9">
    <location>
        <begin position="27"/>
        <end position="415"/>
    </location>
</feature>
<dbReference type="Gene3D" id="3.40.640.10">
    <property type="entry name" value="Type I PLP-dependent aspartate aminotransferase-like (Major domain)"/>
    <property type="match status" value="1"/>
</dbReference>
<dbReference type="CDD" id="cd00378">
    <property type="entry name" value="SHMT"/>
    <property type="match status" value="1"/>
</dbReference>
<evidence type="ECO:0000313" key="10">
    <source>
        <dbReference type="EMBL" id="CAG8787133.1"/>
    </source>
</evidence>
<evidence type="ECO:0000256" key="4">
    <source>
        <dbReference type="ARBA" id="ARBA00006376"/>
    </source>
</evidence>
<protein>
    <recommendedName>
        <fullName evidence="8">Serine hydroxymethyltransferase</fullName>
        <ecNumber evidence="8">2.1.2.1</ecNumber>
    </recommendedName>
</protein>